<dbReference type="EMBL" id="BLXT01004484">
    <property type="protein sequence ID" value="GFO13289.1"/>
    <property type="molecule type" value="Genomic_DNA"/>
</dbReference>
<dbReference type="Proteomes" id="UP000735302">
    <property type="component" value="Unassembled WGS sequence"/>
</dbReference>
<evidence type="ECO:0000259" key="4">
    <source>
        <dbReference type="Pfam" id="PF00198"/>
    </source>
</evidence>
<dbReference type="GO" id="GO:0005739">
    <property type="term" value="C:mitochondrion"/>
    <property type="evidence" value="ECO:0007669"/>
    <property type="project" value="TreeGrafter"/>
</dbReference>
<dbReference type="Gene3D" id="3.30.559.10">
    <property type="entry name" value="Chloramphenicol acetyltransferase-like domain"/>
    <property type="match status" value="1"/>
</dbReference>
<keyword evidence="6" id="KW-1185">Reference proteome</keyword>
<dbReference type="GO" id="GO:0031405">
    <property type="term" value="F:lipoic acid binding"/>
    <property type="evidence" value="ECO:0007669"/>
    <property type="project" value="TreeGrafter"/>
</dbReference>
<evidence type="ECO:0000313" key="6">
    <source>
        <dbReference type="Proteomes" id="UP000735302"/>
    </source>
</evidence>
<gene>
    <name evidence="5" type="ORF">PoB_003979400</name>
</gene>
<organism evidence="5 6">
    <name type="scientific">Plakobranchus ocellatus</name>
    <dbReference type="NCBI Taxonomy" id="259542"/>
    <lineage>
        <taxon>Eukaryota</taxon>
        <taxon>Metazoa</taxon>
        <taxon>Spiralia</taxon>
        <taxon>Lophotrochozoa</taxon>
        <taxon>Mollusca</taxon>
        <taxon>Gastropoda</taxon>
        <taxon>Heterobranchia</taxon>
        <taxon>Euthyneura</taxon>
        <taxon>Panpulmonata</taxon>
        <taxon>Sacoglossa</taxon>
        <taxon>Placobranchoidea</taxon>
        <taxon>Plakobranchidae</taxon>
        <taxon>Plakobranchus</taxon>
    </lineage>
</organism>
<dbReference type="InterPro" id="IPR050743">
    <property type="entry name" value="2-oxoacid_DH_E2_comp"/>
</dbReference>
<dbReference type="InterPro" id="IPR023213">
    <property type="entry name" value="CAT-like_dom_sf"/>
</dbReference>
<dbReference type="GO" id="GO:0016407">
    <property type="term" value="F:acetyltransferase activity"/>
    <property type="evidence" value="ECO:0007669"/>
    <property type="project" value="TreeGrafter"/>
</dbReference>
<dbReference type="PANTHER" id="PTHR43178:SF5">
    <property type="entry name" value="LIPOAMIDE ACYLTRANSFERASE COMPONENT OF BRANCHED-CHAIN ALPHA-KETO ACID DEHYDROGENASE COMPLEX, MITOCHONDRIAL"/>
    <property type="match status" value="1"/>
</dbReference>
<feature type="domain" description="2-oxoacid dehydrogenase acyltransferase catalytic" evidence="4">
    <location>
        <begin position="1"/>
        <end position="130"/>
    </location>
</feature>
<comment type="caution">
    <text evidence="5">The sequence shown here is derived from an EMBL/GenBank/DDBJ whole genome shotgun (WGS) entry which is preliminary data.</text>
</comment>
<dbReference type="AlphaFoldDB" id="A0AAV4B4H9"/>
<dbReference type="PANTHER" id="PTHR43178">
    <property type="entry name" value="DIHYDROLIPOAMIDE ACETYLTRANSFERASE COMPONENT OF PYRUVATE DEHYDROGENASE COMPLEX"/>
    <property type="match status" value="1"/>
</dbReference>
<dbReference type="Pfam" id="PF00198">
    <property type="entry name" value="2-oxoacid_dh"/>
    <property type="match status" value="1"/>
</dbReference>
<evidence type="ECO:0000256" key="3">
    <source>
        <dbReference type="ARBA" id="ARBA00023315"/>
    </source>
</evidence>
<evidence type="ECO:0000256" key="2">
    <source>
        <dbReference type="ARBA" id="ARBA00022679"/>
    </source>
</evidence>
<dbReference type="InterPro" id="IPR001078">
    <property type="entry name" value="2-oxoacid_DH_actylTfrase"/>
</dbReference>
<reference evidence="5 6" key="1">
    <citation type="journal article" date="2021" name="Elife">
        <title>Chloroplast acquisition without the gene transfer in kleptoplastic sea slugs, Plakobranchus ocellatus.</title>
        <authorList>
            <person name="Maeda T."/>
            <person name="Takahashi S."/>
            <person name="Yoshida T."/>
            <person name="Shimamura S."/>
            <person name="Takaki Y."/>
            <person name="Nagai Y."/>
            <person name="Toyoda A."/>
            <person name="Suzuki Y."/>
            <person name="Arimoto A."/>
            <person name="Ishii H."/>
            <person name="Satoh N."/>
            <person name="Nishiyama T."/>
            <person name="Hasebe M."/>
            <person name="Maruyama T."/>
            <person name="Minagawa J."/>
            <person name="Obokata J."/>
            <person name="Shigenobu S."/>
        </authorList>
    </citation>
    <scope>NUCLEOTIDE SEQUENCE [LARGE SCALE GENOMIC DNA]</scope>
</reference>
<proteinExistence type="predicted"/>
<name>A0AAV4B4H9_9GAST</name>
<protein>
    <submittedName>
        <fullName evidence="5">Dihydrolipoamide acetyltransferase component of pyruvate dehydrogenase complex</fullName>
    </submittedName>
</protein>
<evidence type="ECO:0000256" key="1">
    <source>
        <dbReference type="ARBA" id="ARBA00001938"/>
    </source>
</evidence>
<keyword evidence="3" id="KW-0012">Acyltransferase</keyword>
<accession>A0AAV4B4H9</accession>
<dbReference type="SUPFAM" id="SSF52777">
    <property type="entry name" value="CoA-dependent acyltransferases"/>
    <property type="match status" value="1"/>
</dbReference>
<sequence length="135" mass="14513">MDTPEGLVVPCVKNVQSLSIFEIAAEMNRLQTLGLAGKLGVEDLSGVTFSLSNVGTIGGTYTKPVIMPPNVAIGALGKIQVLPRFDSEGAVTKAHVLNVSWSADHRVIDGATMARFSNLWKQYLEDPLTFVLDLK</sequence>
<keyword evidence="2" id="KW-0808">Transferase</keyword>
<keyword evidence="5" id="KW-0670">Pyruvate</keyword>
<evidence type="ECO:0000313" key="5">
    <source>
        <dbReference type="EMBL" id="GFO13289.1"/>
    </source>
</evidence>
<comment type="cofactor">
    <cofactor evidence="1">
        <name>(R)-lipoate</name>
        <dbReference type="ChEBI" id="CHEBI:83088"/>
    </cofactor>
</comment>